<proteinExistence type="predicted"/>
<reference evidence="1 2" key="1">
    <citation type="submission" date="2020-05" db="EMBL/GenBank/DDBJ databases">
        <authorList>
            <person name="Khan S.A."/>
            <person name="Jeon C.O."/>
            <person name="Chun B.H."/>
        </authorList>
    </citation>
    <scope>NUCLEOTIDE SEQUENCE [LARGE SCALE GENOMIC DNA]</scope>
    <source>
        <strain evidence="1 2">S1162</strain>
    </source>
</reference>
<comment type="caution">
    <text evidence="1">The sequence shown here is derived from an EMBL/GenBank/DDBJ whole genome shotgun (WGS) entry which is preliminary data.</text>
</comment>
<protein>
    <recommendedName>
        <fullName evidence="3">Cell surface protein SprA</fullName>
    </recommendedName>
</protein>
<keyword evidence="2" id="KW-1185">Reference proteome</keyword>
<organism evidence="1 2">
    <name type="scientific">Mucilaginibacter humi</name>
    <dbReference type="NCBI Taxonomy" id="2732510"/>
    <lineage>
        <taxon>Bacteria</taxon>
        <taxon>Pseudomonadati</taxon>
        <taxon>Bacteroidota</taxon>
        <taxon>Sphingobacteriia</taxon>
        <taxon>Sphingobacteriales</taxon>
        <taxon>Sphingobacteriaceae</taxon>
        <taxon>Mucilaginibacter</taxon>
    </lineage>
</organism>
<sequence>MGDAEQPLHNTFYRQAAPEFAINNPQFNVGNSIQNARTIQLDPAIDFTRLYSRFAFLRNGADPNSSAFTRLMVGFITSIKGASANYSRTDGTFLPGYLPQSNLFGEDLSYDAPGIGFLLGSQADIRNRAINNNWISRDTLQNQLYLQTIKEDLQLRASVDPTPDLRIQFTAFKSQDRTYQTNFKFLSSSGNFENPAPSTTGNYSISYFSLATAFSRESGVNNTSAPFQKFPG</sequence>
<evidence type="ECO:0008006" key="3">
    <source>
        <dbReference type="Google" id="ProtNLM"/>
    </source>
</evidence>
<gene>
    <name evidence="1" type="ORF">HK413_12660</name>
</gene>
<dbReference type="EMBL" id="JABFCR010000063">
    <property type="protein sequence ID" value="NNU34698.1"/>
    <property type="molecule type" value="Genomic_DNA"/>
</dbReference>
<evidence type="ECO:0000313" key="2">
    <source>
        <dbReference type="Proteomes" id="UP000566071"/>
    </source>
</evidence>
<accession>A0ABX1W4Z7</accession>
<name>A0ABX1W4Z7_9SPHI</name>
<dbReference type="Proteomes" id="UP000566071">
    <property type="component" value="Unassembled WGS sequence"/>
</dbReference>
<dbReference type="RefSeq" id="WP_175270370.1">
    <property type="nucleotide sequence ID" value="NZ_JABFCR010000063.1"/>
</dbReference>
<evidence type="ECO:0000313" key="1">
    <source>
        <dbReference type="EMBL" id="NNU34698.1"/>
    </source>
</evidence>